<gene>
    <name evidence="9" type="ORF">E5Q11_12205</name>
</gene>
<dbReference type="GO" id="GO:0008360">
    <property type="term" value="P:regulation of cell shape"/>
    <property type="evidence" value="ECO:0007669"/>
    <property type="project" value="UniProtKB-UniRule"/>
</dbReference>
<evidence type="ECO:0000256" key="3">
    <source>
        <dbReference type="ARBA" id="ARBA00022679"/>
    </source>
</evidence>
<dbReference type="SUPFAM" id="SSF141523">
    <property type="entry name" value="L,D-transpeptidase catalytic domain-like"/>
    <property type="match status" value="1"/>
</dbReference>
<evidence type="ECO:0000313" key="10">
    <source>
        <dbReference type="Proteomes" id="UP000298325"/>
    </source>
</evidence>
<dbReference type="InterPro" id="IPR005490">
    <property type="entry name" value="LD_TPept_cat_dom"/>
</dbReference>
<evidence type="ECO:0000256" key="2">
    <source>
        <dbReference type="ARBA" id="ARBA00005992"/>
    </source>
</evidence>
<dbReference type="Pfam" id="PF03734">
    <property type="entry name" value="YkuD"/>
    <property type="match status" value="1"/>
</dbReference>
<reference evidence="9 10" key="1">
    <citation type="submission" date="2019-04" db="EMBL/GenBank/DDBJ databases">
        <authorList>
            <person name="Park S."/>
            <person name="Yoon J.-H."/>
        </authorList>
    </citation>
    <scope>NUCLEOTIDE SEQUENCE [LARGE SCALE GENOMIC DNA]</scope>
    <source>
        <strain evidence="9 10">HJM-18</strain>
    </source>
</reference>
<dbReference type="GO" id="GO:0071555">
    <property type="term" value="P:cell wall organization"/>
    <property type="evidence" value="ECO:0007669"/>
    <property type="project" value="UniProtKB-UniRule"/>
</dbReference>
<dbReference type="PROSITE" id="PS52029">
    <property type="entry name" value="LD_TPASE"/>
    <property type="match status" value="1"/>
</dbReference>
<feature type="active site" description="Nucleophile" evidence="7">
    <location>
        <position position="169"/>
    </location>
</feature>
<keyword evidence="6 7" id="KW-0961">Cell wall biogenesis/degradation</keyword>
<dbReference type="GO" id="GO:0016740">
    <property type="term" value="F:transferase activity"/>
    <property type="evidence" value="ECO:0007669"/>
    <property type="project" value="UniProtKB-KW"/>
</dbReference>
<keyword evidence="3" id="KW-0808">Transferase</keyword>
<comment type="pathway">
    <text evidence="1 7">Cell wall biogenesis; peptidoglycan biosynthesis.</text>
</comment>
<evidence type="ECO:0000256" key="6">
    <source>
        <dbReference type="ARBA" id="ARBA00023316"/>
    </source>
</evidence>
<comment type="caution">
    <text evidence="9">The sequence shown here is derived from an EMBL/GenBank/DDBJ whole genome shotgun (WGS) entry which is preliminary data.</text>
</comment>
<evidence type="ECO:0000256" key="1">
    <source>
        <dbReference type="ARBA" id="ARBA00004752"/>
    </source>
</evidence>
<evidence type="ECO:0000256" key="4">
    <source>
        <dbReference type="ARBA" id="ARBA00022960"/>
    </source>
</evidence>
<dbReference type="OrthoDB" id="9809748at2"/>
<dbReference type="Gene3D" id="2.40.440.10">
    <property type="entry name" value="L,D-transpeptidase catalytic domain-like"/>
    <property type="match status" value="1"/>
</dbReference>
<evidence type="ECO:0000313" key="9">
    <source>
        <dbReference type="EMBL" id="TGN39390.1"/>
    </source>
</evidence>
<dbReference type="UniPathway" id="UPA00219"/>
<proteinExistence type="inferred from homology"/>
<keyword evidence="10" id="KW-1185">Reference proteome</keyword>
<dbReference type="CDD" id="cd16913">
    <property type="entry name" value="YkuD_like"/>
    <property type="match status" value="1"/>
</dbReference>
<dbReference type="GO" id="GO:0009252">
    <property type="term" value="P:peptidoglycan biosynthetic process"/>
    <property type="evidence" value="ECO:0007669"/>
    <property type="project" value="UniProtKB-UniPathway"/>
</dbReference>
<evidence type="ECO:0000256" key="5">
    <source>
        <dbReference type="ARBA" id="ARBA00022984"/>
    </source>
</evidence>
<dbReference type="EMBL" id="SRPF01000003">
    <property type="protein sequence ID" value="TGN39390.1"/>
    <property type="molecule type" value="Genomic_DNA"/>
</dbReference>
<sequence>MNTYSVTTCRFCLPGRWKTLWVTFVLLLICSGSRSAVATELAMLQSLTPEETTAEVSEVVVRKNERRMFLMAGDEVLRSYRIGLGDNPSGHKLYEGDERTPEGEYTLDWRNANSDFYKSIHISYPNEKDRELASAWGLNPGGSIMIHGLPNDAEGMEFAYLGLDWTDGCIAVSNQEMDEIWALVSDGTPIRILP</sequence>
<keyword evidence="5 7" id="KW-0573">Peptidoglycan synthesis</keyword>
<protein>
    <recommendedName>
        <fullName evidence="8">L,D-TPase catalytic domain-containing protein</fullName>
    </recommendedName>
</protein>
<dbReference type="InterPro" id="IPR038063">
    <property type="entry name" value="Transpep_catalytic_dom"/>
</dbReference>
<keyword evidence="4 7" id="KW-0133">Cell shape</keyword>
<feature type="active site" description="Proton donor/acceptor" evidence="7">
    <location>
        <position position="147"/>
    </location>
</feature>
<evidence type="ECO:0000259" key="8">
    <source>
        <dbReference type="PROSITE" id="PS52029"/>
    </source>
</evidence>
<accession>A0A4Z1BXZ2</accession>
<dbReference type="AlphaFoldDB" id="A0A4Z1BXZ2"/>
<dbReference type="GO" id="GO:0004180">
    <property type="term" value="F:carboxypeptidase activity"/>
    <property type="evidence" value="ECO:0007669"/>
    <property type="project" value="UniProtKB-ARBA"/>
</dbReference>
<dbReference type="PANTHER" id="PTHR36699">
    <property type="entry name" value="LD-TRANSPEPTIDASE"/>
    <property type="match status" value="1"/>
</dbReference>
<feature type="domain" description="L,D-TPase catalytic" evidence="8">
    <location>
        <begin position="57"/>
        <end position="193"/>
    </location>
</feature>
<comment type="similarity">
    <text evidence="2">Belongs to the YkuD family.</text>
</comment>
<dbReference type="PANTHER" id="PTHR36699:SF1">
    <property type="entry name" value="L,D-TRANSPEPTIDASE YAFK-RELATED"/>
    <property type="match status" value="1"/>
</dbReference>
<organism evidence="9 10">
    <name type="scientific">Marinobacter confluentis</name>
    <dbReference type="NCBI Taxonomy" id="1697557"/>
    <lineage>
        <taxon>Bacteria</taxon>
        <taxon>Pseudomonadati</taxon>
        <taxon>Pseudomonadota</taxon>
        <taxon>Gammaproteobacteria</taxon>
        <taxon>Pseudomonadales</taxon>
        <taxon>Marinobacteraceae</taxon>
        <taxon>Marinobacter</taxon>
    </lineage>
</organism>
<evidence type="ECO:0000256" key="7">
    <source>
        <dbReference type="PROSITE-ProRule" id="PRU01373"/>
    </source>
</evidence>
<dbReference type="Proteomes" id="UP000298325">
    <property type="component" value="Unassembled WGS sequence"/>
</dbReference>
<name>A0A4Z1BXZ2_9GAMM</name>